<dbReference type="AlphaFoldDB" id="A0A0B2XGP5"/>
<evidence type="ECO:0000313" key="3">
    <source>
        <dbReference type="Proteomes" id="UP000002498"/>
    </source>
</evidence>
<evidence type="ECO:0000256" key="1">
    <source>
        <dbReference type="SAM" id="SignalP"/>
    </source>
</evidence>
<name>A0A0B2XGP5_METRA</name>
<reference evidence="2 3" key="2">
    <citation type="journal article" date="2014" name="Proc. Natl. Acad. Sci. U.S.A.">
        <title>Trajectory and genomic determinants of fungal-pathogen speciation and host adaptation.</title>
        <authorList>
            <person name="Hu X."/>
            <person name="Xiao G."/>
            <person name="Zheng P."/>
            <person name="Shang Y."/>
            <person name="Su Y."/>
            <person name="Zhang X."/>
            <person name="Liu X."/>
            <person name="Zhan S."/>
            <person name="St Leger R.J."/>
            <person name="Wang C."/>
        </authorList>
    </citation>
    <scope>GENOME REANNOTATION</scope>
    <source>
        <strain evidence="3">ARSEF 23 / ATCC MYA-3075</strain>
    </source>
</reference>
<keyword evidence="3" id="KW-1185">Reference proteome</keyword>
<reference evidence="2 3" key="1">
    <citation type="journal article" date="2011" name="PLoS Genet.">
        <title>Genome sequencing and comparative transcriptomics of the model entomopathogenic fungi Metarhizium anisopliae and M. acridum.</title>
        <authorList>
            <person name="Gao Q."/>
            <person name="Jin K."/>
            <person name="Ying S.H."/>
            <person name="Zhang Y."/>
            <person name="Xiao G."/>
            <person name="Shang Y."/>
            <person name="Duan Z."/>
            <person name="Hu X."/>
            <person name="Xie X.Q."/>
            <person name="Zhou G."/>
            <person name="Peng G."/>
            <person name="Luo Z."/>
            <person name="Huang W."/>
            <person name="Wang B."/>
            <person name="Fang W."/>
            <person name="Wang S."/>
            <person name="Zhong Y."/>
            <person name="Ma L.J."/>
            <person name="St Leger R.J."/>
            <person name="Zhao G.P."/>
            <person name="Pei Y."/>
            <person name="Feng M.G."/>
            <person name="Xia Y."/>
            <person name="Wang C."/>
        </authorList>
    </citation>
    <scope>NUCLEOTIDE SEQUENCE [LARGE SCALE GENOMIC DNA]</scope>
    <source>
        <strain evidence="3">ARSEF 23 / ATCC MYA-3075</strain>
    </source>
</reference>
<dbReference type="EMBL" id="ADNJ02000013">
    <property type="protein sequence ID" value="KHO10717.1"/>
    <property type="molecule type" value="Genomic_DNA"/>
</dbReference>
<dbReference type="HOGENOM" id="CLU_2812950_0_0_1"/>
<dbReference type="KEGG" id="maj:MAA_11675"/>
<feature type="chain" id="PRO_5012316917" evidence="1">
    <location>
        <begin position="16"/>
        <end position="67"/>
    </location>
</feature>
<accession>A0A0B2XGP5</accession>
<dbReference type="Proteomes" id="UP000002498">
    <property type="component" value="Unassembled WGS sequence"/>
</dbReference>
<sequence>MKALPFISILTLALASPRITDTSIAPNSSTTPAPTTPGGTYCECGYTYCASVLMAMSKSQTQPVQRL</sequence>
<keyword evidence="1" id="KW-0732">Signal</keyword>
<protein>
    <submittedName>
        <fullName evidence="2">Uncharacterized protein</fullName>
    </submittedName>
</protein>
<comment type="caution">
    <text evidence="2">The sequence shown here is derived from an EMBL/GenBank/DDBJ whole genome shotgun (WGS) entry which is preliminary data.</text>
</comment>
<proteinExistence type="predicted"/>
<organism evidence="2 3">
    <name type="scientific">Metarhizium robertsii (strain ARSEF 23 / ATCC MYA-3075)</name>
    <name type="common">Metarhizium anisopliae (strain ARSEF 23)</name>
    <dbReference type="NCBI Taxonomy" id="655844"/>
    <lineage>
        <taxon>Eukaryota</taxon>
        <taxon>Fungi</taxon>
        <taxon>Dikarya</taxon>
        <taxon>Ascomycota</taxon>
        <taxon>Pezizomycotina</taxon>
        <taxon>Sordariomycetes</taxon>
        <taxon>Hypocreomycetidae</taxon>
        <taxon>Hypocreales</taxon>
        <taxon>Clavicipitaceae</taxon>
        <taxon>Metarhizium</taxon>
    </lineage>
</organism>
<dbReference type="GeneID" id="23633123"/>
<gene>
    <name evidence="2" type="ORF">MAA_11675</name>
</gene>
<evidence type="ECO:0000313" key="2">
    <source>
        <dbReference type="EMBL" id="KHO10717.1"/>
    </source>
</evidence>
<feature type="signal peptide" evidence="1">
    <location>
        <begin position="1"/>
        <end position="15"/>
    </location>
</feature>
<dbReference type="RefSeq" id="XP_011410892.1">
    <property type="nucleotide sequence ID" value="XM_011412590.1"/>
</dbReference>